<organism evidence="1 2">
    <name type="scientific">Bacteroides caccae</name>
    <dbReference type="NCBI Taxonomy" id="47678"/>
    <lineage>
        <taxon>Bacteria</taxon>
        <taxon>Pseudomonadati</taxon>
        <taxon>Bacteroidota</taxon>
        <taxon>Bacteroidia</taxon>
        <taxon>Bacteroidales</taxon>
        <taxon>Bacteroidaceae</taxon>
        <taxon>Bacteroides</taxon>
    </lineage>
</organism>
<name>A0A174X428_9BACE</name>
<evidence type="ECO:0000313" key="2">
    <source>
        <dbReference type="Proteomes" id="UP000095725"/>
    </source>
</evidence>
<proteinExistence type="predicted"/>
<accession>A0A174X428</accession>
<evidence type="ECO:0000313" key="1">
    <source>
        <dbReference type="EMBL" id="CUQ51648.1"/>
    </source>
</evidence>
<sequence length="323" mass="36574">MWYKIIGEPDTKISPQGSGNIKMNKNEVTTLTSLVDEGKKIARLSGNRDLNEKIVKAKMKTLEECGQLIPAIVVDATDVMNQGLEVVDFTTGDIIREEEAVDYLVLVEGNHRYEAHLRLMASNEERDEQKRYKREFKLLYALNTELPIAKMLSEINIATNPWKGSDYVKGAKINNQQKKLPLLDAMNNLVNKGYSLTSASKWLTFTSRINKKVMDCAIDGNIVDELNNTSGLKRGIRLLQAAEGIFKETTIQARTVIDWIISKYEKTSDNLKPEFTDKMERFLKNISEEDADYIEKAKGTKGGDTKENIINNKLSGLWDGFEK</sequence>
<evidence type="ECO:0008006" key="3">
    <source>
        <dbReference type="Google" id="ProtNLM"/>
    </source>
</evidence>
<protein>
    <recommendedName>
        <fullName evidence="3">DGQHR domain-containing protein</fullName>
    </recommendedName>
</protein>
<reference evidence="1 2" key="1">
    <citation type="submission" date="2015-09" db="EMBL/GenBank/DDBJ databases">
        <authorList>
            <consortium name="Pathogen Informatics"/>
        </authorList>
    </citation>
    <scope>NUCLEOTIDE SEQUENCE [LARGE SCALE GENOMIC DNA]</scope>
    <source>
        <strain evidence="1 2">2789STDY5834946</strain>
    </source>
</reference>
<dbReference type="RefSeq" id="WP_229093554.1">
    <property type="nucleotide sequence ID" value="NZ_CZBL01000021.1"/>
</dbReference>
<dbReference type="Proteomes" id="UP000095725">
    <property type="component" value="Unassembled WGS sequence"/>
</dbReference>
<dbReference type="AlphaFoldDB" id="A0A174X428"/>
<dbReference type="EMBL" id="CZBL01000021">
    <property type="protein sequence ID" value="CUQ51648.1"/>
    <property type="molecule type" value="Genomic_DNA"/>
</dbReference>
<gene>
    <name evidence="1" type="ORF">ERS852558_04066</name>
</gene>